<dbReference type="Gene3D" id="3.40.50.880">
    <property type="match status" value="1"/>
</dbReference>
<keyword evidence="4" id="KW-1185">Reference proteome</keyword>
<comment type="function">
    <text evidence="1">Displays glyoxalase activity, catalyzing the conversion of glyoxal to glycolate.</text>
</comment>
<dbReference type="PANTHER" id="PTHR10224:SF12">
    <property type="entry name" value="GLYOXALASE ELBB"/>
    <property type="match status" value="1"/>
</dbReference>
<feature type="domain" description="DJ-1/PfpI" evidence="2">
    <location>
        <begin position="12"/>
        <end position="188"/>
    </location>
</feature>
<evidence type="ECO:0000259" key="2">
    <source>
        <dbReference type="Pfam" id="PF01965"/>
    </source>
</evidence>
<dbReference type="CDD" id="cd03133">
    <property type="entry name" value="GATase1_ES1"/>
    <property type="match status" value="1"/>
</dbReference>
<sequence>MKIAVLLAGSGVFDGSEIYETTLTLLALDRADVRYQCMAPNIAQAHVINHITGEQMPGEKRNVLVEAARLARGEIIDLKVADASDYDALIVPGGFGVAKNLCDFAFKGADMQINAEVRDFARAVHRAGKPVGLICIAPTMAAQLFGEGVACTIGSNEDVAAAIESMGGKHVPCPVDECVVDEERKVVTTPAYMEAGRIREAAAGIEKLVAKVVAMAG</sequence>
<evidence type="ECO:0000313" key="3">
    <source>
        <dbReference type="EMBL" id="AJD46835.1"/>
    </source>
</evidence>
<dbReference type="RefSeq" id="WP_041025912.1">
    <property type="nucleotide sequence ID" value="NZ_CP004387.1"/>
</dbReference>
<dbReference type="GO" id="GO:0016829">
    <property type="term" value="F:lyase activity"/>
    <property type="evidence" value="ECO:0007669"/>
    <property type="project" value="UniProtKB-UniRule"/>
</dbReference>
<dbReference type="EMBL" id="CP004387">
    <property type="protein sequence ID" value="AJD46835.1"/>
    <property type="molecule type" value="Genomic_DNA"/>
</dbReference>
<dbReference type="InterPro" id="IPR002818">
    <property type="entry name" value="DJ-1/PfpI"/>
</dbReference>
<name>A0A0B4XJG9_9GAMM</name>
<evidence type="ECO:0000313" key="4">
    <source>
        <dbReference type="Proteomes" id="UP000006764"/>
    </source>
</evidence>
<dbReference type="PIRSF" id="PIRSF006320">
    <property type="entry name" value="Elb2"/>
    <property type="match status" value="1"/>
</dbReference>
<dbReference type="KEGG" id="apac:S7S_02065"/>
<dbReference type="PANTHER" id="PTHR10224">
    <property type="entry name" value="ES1 PROTEIN HOMOLOG, MITOCHONDRIAL"/>
    <property type="match status" value="1"/>
</dbReference>
<dbReference type="STRING" id="391936.S7S_02065"/>
<dbReference type="HOGENOM" id="CLU_072952_1_0_6"/>
<dbReference type="OrthoDB" id="5605062at2"/>
<dbReference type="Proteomes" id="UP000006764">
    <property type="component" value="Chromosome"/>
</dbReference>
<gene>
    <name evidence="3" type="ORF">S7S_02065</name>
</gene>
<comment type="catalytic activity">
    <reaction evidence="1">
        <text>glyoxal + H2O = glycolate + H(+)</text>
        <dbReference type="Rhea" id="RHEA:51672"/>
        <dbReference type="ChEBI" id="CHEBI:15377"/>
        <dbReference type="ChEBI" id="CHEBI:15378"/>
        <dbReference type="ChEBI" id="CHEBI:29805"/>
        <dbReference type="ChEBI" id="CHEBI:34779"/>
    </reaction>
</comment>
<evidence type="ECO:0000256" key="1">
    <source>
        <dbReference type="PIRNR" id="PIRNR006320"/>
    </source>
</evidence>
<dbReference type="AlphaFoldDB" id="A0A0B4XJG9"/>
<keyword evidence="1" id="KW-0456">Lyase</keyword>
<dbReference type="SUPFAM" id="SSF52317">
    <property type="entry name" value="Class I glutamine amidotransferase-like"/>
    <property type="match status" value="1"/>
</dbReference>
<reference evidence="3 4" key="1">
    <citation type="journal article" date="2012" name="J. Bacteriol.">
        <title>Genome sequence of an alkane-degrading bacterium, Alcanivorax pacificus type strain W11-5, isolated from deep sea sediment.</title>
        <authorList>
            <person name="Lai Q."/>
            <person name="Shao Z."/>
        </authorList>
    </citation>
    <scope>NUCLEOTIDE SEQUENCE [LARGE SCALE GENOMIC DNA]</scope>
    <source>
        <strain evidence="3 4">W11-5</strain>
    </source>
</reference>
<dbReference type="InterPro" id="IPR026041">
    <property type="entry name" value="ElbB"/>
</dbReference>
<dbReference type="NCBIfam" id="NF008747">
    <property type="entry name" value="PRK11780.1"/>
    <property type="match status" value="1"/>
</dbReference>
<accession>A0A0B4XJG9</accession>
<protein>
    <recommendedName>
        <fullName evidence="1">Glyoxalase</fullName>
    </recommendedName>
</protein>
<comment type="similarity">
    <text evidence="1">Belongs to the peptidase C56 family.</text>
</comment>
<dbReference type="Pfam" id="PF01965">
    <property type="entry name" value="DJ-1_PfpI"/>
    <property type="match status" value="1"/>
</dbReference>
<organism evidence="3 4">
    <name type="scientific">Isoalcanivorax pacificus W11-5</name>
    <dbReference type="NCBI Taxonomy" id="391936"/>
    <lineage>
        <taxon>Bacteria</taxon>
        <taxon>Pseudomonadati</taxon>
        <taxon>Pseudomonadota</taxon>
        <taxon>Gammaproteobacteria</taxon>
        <taxon>Oceanospirillales</taxon>
        <taxon>Alcanivoracaceae</taxon>
        <taxon>Isoalcanivorax</taxon>
    </lineage>
</organism>
<dbReference type="InterPro" id="IPR029062">
    <property type="entry name" value="Class_I_gatase-like"/>
</dbReference>
<proteinExistence type="inferred from homology"/>